<dbReference type="PANTHER" id="PTHR43132">
    <property type="entry name" value="ARSENICAL RESISTANCE OPERON REPRESSOR ARSR-RELATED"/>
    <property type="match status" value="1"/>
</dbReference>
<dbReference type="Gene3D" id="1.10.10.10">
    <property type="entry name" value="Winged helix-like DNA-binding domain superfamily/Winged helix DNA-binding domain"/>
    <property type="match status" value="1"/>
</dbReference>
<keyword evidence="3" id="KW-0804">Transcription</keyword>
<dbReference type="InterPro" id="IPR036390">
    <property type="entry name" value="WH_DNA-bd_sf"/>
</dbReference>
<dbReference type="PRINTS" id="PR00778">
    <property type="entry name" value="HTHARSR"/>
</dbReference>
<organism evidence="5 6">
    <name type="scientific">Methanococcus voltae PS</name>
    <dbReference type="NCBI Taxonomy" id="523842"/>
    <lineage>
        <taxon>Archaea</taxon>
        <taxon>Methanobacteriati</taxon>
        <taxon>Methanobacteriota</taxon>
        <taxon>Methanomada group</taxon>
        <taxon>Methanococci</taxon>
        <taxon>Methanococcales</taxon>
        <taxon>Methanococcaceae</taxon>
        <taxon>Methanococcus</taxon>
    </lineage>
</organism>
<dbReference type="InterPro" id="IPR051011">
    <property type="entry name" value="Metal_resp_trans_reg"/>
</dbReference>
<dbReference type="InterPro" id="IPR001845">
    <property type="entry name" value="HTH_ArsR_DNA-bd_dom"/>
</dbReference>
<dbReference type="NCBIfam" id="NF033788">
    <property type="entry name" value="HTH_metalloreg"/>
    <property type="match status" value="1"/>
</dbReference>
<dbReference type="PANTHER" id="PTHR43132:SF6">
    <property type="entry name" value="HTH-TYPE TRANSCRIPTIONAL REPRESSOR CZRA"/>
    <property type="match status" value="1"/>
</dbReference>
<dbReference type="InterPro" id="IPR036388">
    <property type="entry name" value="WH-like_DNA-bd_sf"/>
</dbReference>
<evidence type="ECO:0000256" key="2">
    <source>
        <dbReference type="ARBA" id="ARBA00023125"/>
    </source>
</evidence>
<sequence length="151" mass="17751">MLKYEKKVETKRNDEIKDFGELEVEMCQEHPENQVHIQKAIESLPDNEEISEMANYFTALSEPNRLKILFILKKGEYCPCELSSVLKCTKSALSHQLRILRDKNLIKSRKDGKFVYYSIKDSKICEILEKIIKNKKIKKENKIESKINDNN</sequence>
<gene>
    <name evidence="5" type="ORF">M2325_001349</name>
</gene>
<dbReference type="PROSITE" id="PS50987">
    <property type="entry name" value="HTH_ARSR_2"/>
    <property type="match status" value="1"/>
</dbReference>
<evidence type="ECO:0000256" key="1">
    <source>
        <dbReference type="ARBA" id="ARBA00023015"/>
    </source>
</evidence>
<name>A0ABT2EXG5_METVO</name>
<comment type="caution">
    <text evidence="5">The sequence shown here is derived from an EMBL/GenBank/DDBJ whole genome shotgun (WGS) entry which is preliminary data.</text>
</comment>
<evidence type="ECO:0000256" key="3">
    <source>
        <dbReference type="ARBA" id="ARBA00023163"/>
    </source>
</evidence>
<evidence type="ECO:0000313" key="5">
    <source>
        <dbReference type="EMBL" id="MCS3922653.1"/>
    </source>
</evidence>
<keyword evidence="6" id="KW-1185">Reference proteome</keyword>
<keyword evidence="1" id="KW-0805">Transcription regulation</keyword>
<dbReference type="CDD" id="cd00090">
    <property type="entry name" value="HTH_ARSR"/>
    <property type="match status" value="1"/>
</dbReference>
<dbReference type="GO" id="GO:0003677">
    <property type="term" value="F:DNA binding"/>
    <property type="evidence" value="ECO:0007669"/>
    <property type="project" value="UniProtKB-KW"/>
</dbReference>
<dbReference type="SMART" id="SM00418">
    <property type="entry name" value="HTH_ARSR"/>
    <property type="match status" value="1"/>
</dbReference>
<dbReference type="InterPro" id="IPR011991">
    <property type="entry name" value="ArsR-like_HTH"/>
</dbReference>
<dbReference type="Pfam" id="PF01022">
    <property type="entry name" value="HTH_5"/>
    <property type="match status" value="1"/>
</dbReference>
<dbReference type="Proteomes" id="UP001140258">
    <property type="component" value="Unassembled WGS sequence"/>
</dbReference>
<evidence type="ECO:0000313" key="6">
    <source>
        <dbReference type="Proteomes" id="UP001140258"/>
    </source>
</evidence>
<protein>
    <submittedName>
        <fullName evidence="5">DNA-binding transcriptional ArsR family regulator</fullName>
    </submittedName>
</protein>
<evidence type="ECO:0000259" key="4">
    <source>
        <dbReference type="PROSITE" id="PS50987"/>
    </source>
</evidence>
<keyword evidence="2 5" id="KW-0238">DNA-binding</keyword>
<dbReference type="RefSeq" id="WP_259052275.1">
    <property type="nucleotide sequence ID" value="NZ_JANUCQ010000003.1"/>
</dbReference>
<dbReference type="EMBL" id="JANUCQ010000003">
    <property type="protein sequence ID" value="MCS3922653.1"/>
    <property type="molecule type" value="Genomic_DNA"/>
</dbReference>
<proteinExistence type="predicted"/>
<reference evidence="5" key="1">
    <citation type="submission" date="2022-08" db="EMBL/GenBank/DDBJ databases">
        <title>Genomic Encyclopedia of Type Strains, Phase V (KMG-V): Genome sequencing to study the core and pangenomes of soil and plant-associated prokaryotes.</title>
        <authorList>
            <person name="Whitman W."/>
        </authorList>
    </citation>
    <scope>NUCLEOTIDE SEQUENCE</scope>
    <source>
        <strain evidence="5">PS</strain>
    </source>
</reference>
<feature type="domain" description="HTH arsR-type" evidence="4">
    <location>
        <begin position="45"/>
        <end position="139"/>
    </location>
</feature>
<accession>A0ABT2EXG5</accession>
<dbReference type="SUPFAM" id="SSF46785">
    <property type="entry name" value="Winged helix' DNA-binding domain"/>
    <property type="match status" value="1"/>
</dbReference>